<evidence type="ECO:0000259" key="6">
    <source>
        <dbReference type="PROSITE" id="PS51900"/>
    </source>
</evidence>
<evidence type="ECO:0000313" key="7">
    <source>
        <dbReference type="EMBL" id="TNC23512.1"/>
    </source>
</evidence>
<comment type="similarity">
    <text evidence="1">Belongs to the 'phage' integrase family.</text>
</comment>
<dbReference type="InterPro" id="IPR050090">
    <property type="entry name" value="Tyrosine_recombinase_XerCD"/>
</dbReference>
<dbReference type="InterPro" id="IPR013762">
    <property type="entry name" value="Integrase-like_cat_sf"/>
</dbReference>
<proteinExistence type="inferred from homology"/>
<evidence type="ECO:0000259" key="5">
    <source>
        <dbReference type="PROSITE" id="PS51898"/>
    </source>
</evidence>
<dbReference type="CDD" id="cd00397">
    <property type="entry name" value="DNA_BRE_C"/>
    <property type="match status" value="1"/>
</dbReference>
<dbReference type="Gene3D" id="1.10.443.10">
    <property type="entry name" value="Intergrase catalytic core"/>
    <property type="match status" value="1"/>
</dbReference>
<evidence type="ECO:0000256" key="4">
    <source>
        <dbReference type="PROSITE-ProRule" id="PRU01248"/>
    </source>
</evidence>
<dbReference type="InterPro" id="IPR011010">
    <property type="entry name" value="DNA_brk_join_enz"/>
</dbReference>
<dbReference type="OrthoDB" id="4137935at2"/>
<gene>
    <name evidence="7" type="ORF">FG385_21000</name>
</gene>
<evidence type="ECO:0000313" key="8">
    <source>
        <dbReference type="Proteomes" id="UP000305546"/>
    </source>
</evidence>
<organism evidence="7 8">
    <name type="scientific">Amycolatopsis alkalitolerans</name>
    <dbReference type="NCBI Taxonomy" id="2547244"/>
    <lineage>
        <taxon>Bacteria</taxon>
        <taxon>Bacillati</taxon>
        <taxon>Actinomycetota</taxon>
        <taxon>Actinomycetes</taxon>
        <taxon>Pseudonocardiales</taxon>
        <taxon>Pseudonocardiaceae</taxon>
        <taxon>Amycolatopsis</taxon>
    </lineage>
</organism>
<keyword evidence="3" id="KW-0233">DNA recombination</keyword>
<dbReference type="PROSITE" id="PS51898">
    <property type="entry name" value="TYR_RECOMBINASE"/>
    <property type="match status" value="1"/>
</dbReference>
<feature type="domain" description="Core-binding (CB)" evidence="6">
    <location>
        <begin position="46"/>
        <end position="124"/>
    </location>
</feature>
<dbReference type="GO" id="GO:0006310">
    <property type="term" value="P:DNA recombination"/>
    <property type="evidence" value="ECO:0007669"/>
    <property type="project" value="UniProtKB-KW"/>
</dbReference>
<comment type="caution">
    <text evidence="7">The sequence shown here is derived from an EMBL/GenBank/DDBJ whole genome shotgun (WGS) entry which is preliminary data.</text>
</comment>
<dbReference type="PANTHER" id="PTHR30349:SF41">
    <property type="entry name" value="INTEGRASE_RECOMBINASE PROTEIN MJ0367-RELATED"/>
    <property type="match status" value="1"/>
</dbReference>
<feature type="domain" description="Tyr recombinase" evidence="5">
    <location>
        <begin position="146"/>
        <end position="341"/>
    </location>
</feature>
<dbReference type="InterPro" id="IPR010998">
    <property type="entry name" value="Integrase_recombinase_N"/>
</dbReference>
<keyword evidence="8" id="KW-1185">Reference proteome</keyword>
<dbReference type="PANTHER" id="PTHR30349">
    <property type="entry name" value="PHAGE INTEGRASE-RELATED"/>
    <property type="match status" value="1"/>
</dbReference>
<dbReference type="PROSITE" id="PS51900">
    <property type="entry name" value="CB"/>
    <property type="match status" value="1"/>
</dbReference>
<dbReference type="GO" id="GO:0003677">
    <property type="term" value="F:DNA binding"/>
    <property type="evidence" value="ECO:0007669"/>
    <property type="project" value="UniProtKB-UniRule"/>
</dbReference>
<dbReference type="InterPro" id="IPR044068">
    <property type="entry name" value="CB"/>
</dbReference>
<dbReference type="SUPFAM" id="SSF56349">
    <property type="entry name" value="DNA breaking-rejoining enzymes"/>
    <property type="match status" value="1"/>
</dbReference>
<evidence type="ECO:0000256" key="2">
    <source>
        <dbReference type="ARBA" id="ARBA00023125"/>
    </source>
</evidence>
<evidence type="ECO:0000256" key="3">
    <source>
        <dbReference type="ARBA" id="ARBA00023172"/>
    </source>
</evidence>
<name>A0A5C4LVR7_9PSEU</name>
<evidence type="ECO:0008006" key="9">
    <source>
        <dbReference type="Google" id="ProtNLM"/>
    </source>
</evidence>
<dbReference type="Pfam" id="PF00589">
    <property type="entry name" value="Phage_integrase"/>
    <property type="match status" value="1"/>
</dbReference>
<evidence type="ECO:0000256" key="1">
    <source>
        <dbReference type="ARBA" id="ARBA00008857"/>
    </source>
</evidence>
<reference evidence="7 8" key="1">
    <citation type="submission" date="2019-06" db="EMBL/GenBank/DDBJ databases">
        <title>Amycolatopsis alkalitolerans sp. nov., isolated from Gastrodia elata Blume.</title>
        <authorList>
            <person name="Narsing Rao M.P."/>
            <person name="Li W.J."/>
        </authorList>
    </citation>
    <scope>NUCLEOTIDE SEQUENCE [LARGE SCALE GENOMIC DNA]</scope>
    <source>
        <strain evidence="7 8">SYSUP0005</strain>
    </source>
</reference>
<accession>A0A5C4LVR7</accession>
<sequence length="363" mass="40272">MGPALAPYEAPPMPARQPDERALRALLAELVAGLPALPRDSQTERYGARSVTRAWLQGMTSHQTRRSYWRGLALWLSYCDWQRVDPLAARMTDVKDWIAELAPVSPVTHNARLAAVSAWYTELIDNRVHDDNPARLVARHKRAKESRTRALGYDELVALLGHARARAGRAGTESALRNRAILEIMATTGVRSGAILHARIDDDLAMDHGHWILRYVNKGGHRKTADILGFAEEALARYLAARAQREEKAVHDLSGWLFATRTGTPLTSRDLGNLFHATARAAGIADPHDVVPHSMRHTVLTLGYENGVAIEDLADLAGHESTATTLLYVRRSRRRQTTQLLADLVGERPVPAERPHLRVVRSG</sequence>
<dbReference type="EMBL" id="VDFW01000019">
    <property type="protein sequence ID" value="TNC23512.1"/>
    <property type="molecule type" value="Genomic_DNA"/>
</dbReference>
<keyword evidence="2 4" id="KW-0238">DNA-binding</keyword>
<protein>
    <recommendedName>
        <fullName evidence="9">Integrase</fullName>
    </recommendedName>
</protein>
<dbReference type="AlphaFoldDB" id="A0A5C4LVR7"/>
<dbReference type="GO" id="GO:0015074">
    <property type="term" value="P:DNA integration"/>
    <property type="evidence" value="ECO:0007669"/>
    <property type="project" value="InterPro"/>
</dbReference>
<dbReference type="InterPro" id="IPR002104">
    <property type="entry name" value="Integrase_catalytic"/>
</dbReference>
<dbReference type="Gene3D" id="1.10.150.130">
    <property type="match status" value="1"/>
</dbReference>
<dbReference type="RefSeq" id="WP_139098469.1">
    <property type="nucleotide sequence ID" value="NZ_VDFW01000019.1"/>
</dbReference>
<dbReference type="Proteomes" id="UP000305546">
    <property type="component" value="Unassembled WGS sequence"/>
</dbReference>